<dbReference type="Proteomes" id="UP001181313">
    <property type="component" value="Unassembled WGS sequence"/>
</dbReference>
<keyword evidence="1" id="KW-0812">Transmembrane</keyword>
<dbReference type="EMBL" id="JAVSGH010000047">
    <property type="protein sequence ID" value="MDT3728242.1"/>
    <property type="molecule type" value="Genomic_DNA"/>
</dbReference>
<evidence type="ECO:0000313" key="2">
    <source>
        <dbReference type="EMBL" id="MDT3728242.1"/>
    </source>
</evidence>
<evidence type="ECO:0000256" key="1">
    <source>
        <dbReference type="SAM" id="Phobius"/>
    </source>
</evidence>
<reference evidence="2" key="1">
    <citation type="submission" date="2024-05" db="EMBL/GenBank/DDBJ databases">
        <title>30 novel species of actinomycetes from the DSMZ collection.</title>
        <authorList>
            <person name="Nouioui I."/>
        </authorList>
    </citation>
    <scope>NUCLEOTIDE SEQUENCE</scope>
    <source>
        <strain evidence="2">DSM 41972</strain>
    </source>
</reference>
<gene>
    <name evidence="2" type="ORF">ROS62_26525</name>
</gene>
<dbReference type="RefSeq" id="WP_139118460.1">
    <property type="nucleotide sequence ID" value="NZ_JAVSGH010000047.1"/>
</dbReference>
<comment type="caution">
    <text evidence="2">The sequence shown here is derived from an EMBL/GenBank/DDBJ whole genome shotgun (WGS) entry which is preliminary data.</text>
</comment>
<name>A0ABU3I5L7_9ACTN</name>
<feature type="transmembrane region" description="Helical" evidence="1">
    <location>
        <begin position="6"/>
        <end position="25"/>
    </location>
</feature>
<evidence type="ECO:0000313" key="3">
    <source>
        <dbReference type="Proteomes" id="UP001181313"/>
    </source>
</evidence>
<accession>A0ABU3I5L7</accession>
<sequence length="142" mass="15351">MDVLEKIVVPIAVVLISVVLAFFTARAQARTQVRGQQRLDYLLSAYRTIADCAHRRLSAEQAHAFERAMQDVVLLGTNEHIELATSVQDSLARGGGAGVDELLIALRRDLRSELGLKASEVGGVPTIRLSAGDSEARGLDRS</sequence>
<organism evidence="2 3">
    <name type="scientific">Streptomyces althioticus subsp. attaecolombicae</name>
    <dbReference type="NCBI Taxonomy" id="3075534"/>
    <lineage>
        <taxon>Bacteria</taxon>
        <taxon>Bacillati</taxon>
        <taxon>Actinomycetota</taxon>
        <taxon>Actinomycetes</taxon>
        <taxon>Kitasatosporales</taxon>
        <taxon>Streptomycetaceae</taxon>
        <taxon>Streptomyces</taxon>
        <taxon>Streptomyces althioticus group</taxon>
    </lineage>
</organism>
<protein>
    <submittedName>
        <fullName evidence="2">Uncharacterized protein</fullName>
    </submittedName>
</protein>
<keyword evidence="1" id="KW-0472">Membrane</keyword>
<keyword evidence="1" id="KW-1133">Transmembrane helix</keyword>
<proteinExistence type="predicted"/>
<keyword evidence="3" id="KW-1185">Reference proteome</keyword>